<protein>
    <recommendedName>
        <fullName evidence="4">Outer membrane protein beta-barrel domain-containing protein</fullName>
    </recommendedName>
</protein>
<dbReference type="Proteomes" id="UP000199072">
    <property type="component" value="Unassembled WGS sequence"/>
</dbReference>
<evidence type="ECO:0000313" key="3">
    <source>
        <dbReference type="Proteomes" id="UP000199072"/>
    </source>
</evidence>
<dbReference type="RefSeq" id="WP_091148097.1">
    <property type="nucleotide sequence ID" value="NZ_FNAI01000003.1"/>
</dbReference>
<proteinExistence type="predicted"/>
<dbReference type="OrthoDB" id="675324at2"/>
<evidence type="ECO:0008006" key="4">
    <source>
        <dbReference type="Google" id="ProtNLM"/>
    </source>
</evidence>
<dbReference type="STRING" id="1391627.SAMN05216464_103234"/>
<dbReference type="AlphaFoldDB" id="A0A1G6Z694"/>
<accession>A0A1G6Z694</accession>
<evidence type="ECO:0000256" key="1">
    <source>
        <dbReference type="SAM" id="SignalP"/>
    </source>
</evidence>
<organism evidence="2 3">
    <name type="scientific">Mucilaginibacter pineti</name>
    <dbReference type="NCBI Taxonomy" id="1391627"/>
    <lineage>
        <taxon>Bacteria</taxon>
        <taxon>Pseudomonadati</taxon>
        <taxon>Bacteroidota</taxon>
        <taxon>Sphingobacteriia</taxon>
        <taxon>Sphingobacteriales</taxon>
        <taxon>Sphingobacteriaceae</taxon>
        <taxon>Mucilaginibacter</taxon>
    </lineage>
</organism>
<feature type="chain" id="PRO_5011706730" description="Outer membrane protein beta-barrel domain-containing protein" evidence="1">
    <location>
        <begin position="21"/>
        <end position="230"/>
    </location>
</feature>
<gene>
    <name evidence="2" type="ORF">SAMN05216464_103234</name>
</gene>
<reference evidence="2 3" key="1">
    <citation type="submission" date="2016-10" db="EMBL/GenBank/DDBJ databases">
        <authorList>
            <person name="de Groot N.N."/>
        </authorList>
    </citation>
    <scope>NUCLEOTIDE SEQUENCE [LARGE SCALE GENOMIC DNA]</scope>
    <source>
        <strain evidence="2 3">47C3B</strain>
    </source>
</reference>
<evidence type="ECO:0000313" key="2">
    <source>
        <dbReference type="EMBL" id="SDD98158.1"/>
    </source>
</evidence>
<name>A0A1G6Z694_9SPHI</name>
<sequence length="230" mass="25569">MKAKLLLFITLFLKLGIACAQERDSSKTENLQVGSAPVPIELFGGNKGFSFQLIVSKQFSPGSKFGFFNVTNFAGDYKQTNQTTNFLSQSFVTAEIWRGISAAAGLSAIGSSTTPLEVRPTAGLQYLLTSRDVVLVVIPRFDLSQTYNFETFAVLEYKPALSKNWGIYTRLQGLYNYNTKLGYHEISEINLRLGLAYKNFQFGVGSIHDFYGPDAVNVNNYGLFIKTDIF</sequence>
<feature type="signal peptide" evidence="1">
    <location>
        <begin position="1"/>
        <end position="20"/>
    </location>
</feature>
<keyword evidence="1" id="KW-0732">Signal</keyword>
<keyword evidence="3" id="KW-1185">Reference proteome</keyword>
<dbReference type="EMBL" id="FNAI01000003">
    <property type="protein sequence ID" value="SDD98158.1"/>
    <property type="molecule type" value="Genomic_DNA"/>
</dbReference>